<keyword evidence="1" id="KW-0812">Transmembrane</keyword>
<keyword evidence="1" id="KW-1133">Transmembrane helix</keyword>
<keyword evidence="1" id="KW-0472">Membrane</keyword>
<feature type="transmembrane region" description="Helical" evidence="1">
    <location>
        <begin position="26"/>
        <end position="44"/>
    </location>
</feature>
<reference evidence="2 3" key="1">
    <citation type="submission" date="2019-10" db="EMBL/GenBank/DDBJ databases">
        <title>Comparative genomics of sulfur disproportionating microorganisms.</title>
        <authorList>
            <person name="Ward L.M."/>
            <person name="Bertran E."/>
            <person name="Johnston D."/>
        </authorList>
    </citation>
    <scope>NUCLEOTIDE SEQUENCE [LARGE SCALE GENOMIC DNA]</scope>
    <source>
        <strain evidence="2 3">DSM 14055</strain>
    </source>
</reference>
<proteinExistence type="predicted"/>
<comment type="caution">
    <text evidence="2">The sequence shown here is derived from an EMBL/GenBank/DDBJ whole genome shotgun (WGS) entry which is preliminary data.</text>
</comment>
<protein>
    <submittedName>
        <fullName evidence="2">Uncharacterized protein</fullName>
    </submittedName>
</protein>
<evidence type="ECO:0000313" key="3">
    <source>
        <dbReference type="Proteomes" id="UP000441717"/>
    </source>
</evidence>
<sequence>MRRLKQDRDPAHLDLTLTYFDFTTKWFRAQLLSGTIFAGICVILRRKPALRCFANDRSGWHHLPYCNIAAGIGKILPE</sequence>
<dbReference type="EMBL" id="WHYR01000012">
    <property type="protein sequence ID" value="MQL51850.1"/>
    <property type="molecule type" value="Genomic_DNA"/>
</dbReference>
<evidence type="ECO:0000256" key="1">
    <source>
        <dbReference type="SAM" id="Phobius"/>
    </source>
</evidence>
<evidence type="ECO:0000313" key="2">
    <source>
        <dbReference type="EMBL" id="MQL51850.1"/>
    </source>
</evidence>
<accession>A0A6N7IPG1</accession>
<dbReference type="AlphaFoldDB" id="A0A6N7IPG1"/>
<keyword evidence="3" id="KW-1185">Reference proteome</keyword>
<dbReference type="Proteomes" id="UP000441717">
    <property type="component" value="Unassembled WGS sequence"/>
</dbReference>
<gene>
    <name evidence="2" type="ORF">GFC01_06140</name>
</gene>
<name>A0A6N7IPG1_9FIRM</name>
<organism evidence="2 3">
    <name type="scientific">Desulfofundulus thermobenzoicus</name>
    <dbReference type="NCBI Taxonomy" id="29376"/>
    <lineage>
        <taxon>Bacteria</taxon>
        <taxon>Bacillati</taxon>
        <taxon>Bacillota</taxon>
        <taxon>Clostridia</taxon>
        <taxon>Eubacteriales</taxon>
        <taxon>Peptococcaceae</taxon>
        <taxon>Desulfofundulus</taxon>
    </lineage>
</organism>